<accession>Q89DN4</accession>
<evidence type="ECO:0000256" key="1">
    <source>
        <dbReference type="ARBA" id="ARBA00004442"/>
    </source>
</evidence>
<evidence type="ECO:0000256" key="3">
    <source>
        <dbReference type="ARBA" id="ARBA00023136"/>
    </source>
</evidence>
<dbReference type="eggNOG" id="COG3637">
    <property type="taxonomic scope" value="Bacteria"/>
</dbReference>
<dbReference type="InParanoid" id="Q89DN4"/>
<feature type="domain" description="Outer membrane protein beta-barrel" evidence="7">
    <location>
        <begin position="8"/>
        <end position="298"/>
    </location>
</feature>
<proteinExistence type="inferred from homology"/>
<dbReference type="AlphaFoldDB" id="Q89DN4"/>
<evidence type="ECO:0000256" key="4">
    <source>
        <dbReference type="ARBA" id="ARBA00023237"/>
    </source>
</evidence>
<name>Q89DN4_BRADU</name>
<dbReference type="OrthoDB" id="8001404at2"/>
<dbReference type="STRING" id="224911.AAV28_34700"/>
<dbReference type="PANTHER" id="PTHR34001">
    <property type="entry name" value="BLL7405 PROTEIN"/>
    <property type="match status" value="1"/>
</dbReference>
<feature type="signal peptide" evidence="6">
    <location>
        <begin position="1"/>
        <end position="19"/>
    </location>
</feature>
<dbReference type="KEGG" id="bja:bll7405"/>
<evidence type="ECO:0000313" key="9">
    <source>
        <dbReference type="Proteomes" id="UP000002526"/>
    </source>
</evidence>
<dbReference type="Pfam" id="PF13505">
    <property type="entry name" value="OMP_b-brl"/>
    <property type="match status" value="1"/>
</dbReference>
<dbReference type="InterPro" id="IPR051692">
    <property type="entry name" value="OMP-like"/>
</dbReference>
<dbReference type="RefSeq" id="WP_011090140.1">
    <property type="nucleotide sequence ID" value="NC_004463.1"/>
</dbReference>
<dbReference type="SUPFAM" id="SSF56925">
    <property type="entry name" value="OMPA-like"/>
    <property type="match status" value="1"/>
</dbReference>
<dbReference type="GO" id="GO:0009279">
    <property type="term" value="C:cell outer membrane"/>
    <property type="evidence" value="ECO:0007669"/>
    <property type="project" value="UniProtKB-SubCell"/>
</dbReference>
<feature type="chain" id="PRO_5004305740" evidence="6">
    <location>
        <begin position="20"/>
        <end position="298"/>
    </location>
</feature>
<dbReference type="HOGENOM" id="CLU_1049219_0_0_5"/>
<gene>
    <name evidence="8" type="ordered locus">bll7405</name>
</gene>
<evidence type="ECO:0000313" key="8">
    <source>
        <dbReference type="EMBL" id="BAC52670.1"/>
    </source>
</evidence>
<dbReference type="PhylomeDB" id="Q89DN4"/>
<dbReference type="InterPro" id="IPR027385">
    <property type="entry name" value="Beta-barrel_OMP"/>
</dbReference>
<evidence type="ECO:0000256" key="6">
    <source>
        <dbReference type="SAM" id="SignalP"/>
    </source>
</evidence>
<dbReference type="InterPro" id="IPR011250">
    <property type="entry name" value="OMP/PagP_B-barrel"/>
</dbReference>
<comment type="similarity">
    <text evidence="5">Belongs to the Omp25/RopB family.</text>
</comment>
<dbReference type="Gene3D" id="2.40.160.20">
    <property type="match status" value="1"/>
</dbReference>
<dbReference type="EnsemblBacteria" id="BAC52670">
    <property type="protein sequence ID" value="BAC52670"/>
    <property type="gene ID" value="BAC52670"/>
</dbReference>
<keyword evidence="2 6" id="KW-0732">Signal</keyword>
<keyword evidence="9" id="KW-1185">Reference proteome</keyword>
<sequence>MRRLWLVAAVFGSVSAAHAADMPDLPVLRGGFTDGLSKTSHRWDGAYVGVNGGYTADATDFSQSVVGLTNFIFRDSVLQQPTANWSLMNKTNTQSTNFGAFVGRNWQWYDAILGLEGTYSYFNNLSTLTSGTNSLTIVNPPGDAHAANVTDNYDVTLTGTAAAKVKDMITLRGRVGWDGGDFMPYAFMGAAVGRMDVSRSVTSIVDLRQDVTNTIVVGGATLTTTTFGAPQAVPAQSQSQTQRRTNAFAVGWTAGLGVEYCIWDGLFARVEYEYVKFSPVMNTSVTLNNARVGLGYKF</sequence>
<dbReference type="PANTHER" id="PTHR34001:SF3">
    <property type="entry name" value="BLL7405 PROTEIN"/>
    <property type="match status" value="1"/>
</dbReference>
<dbReference type="EMBL" id="BA000040">
    <property type="protein sequence ID" value="BAC52670.1"/>
    <property type="molecule type" value="Genomic_DNA"/>
</dbReference>
<evidence type="ECO:0000259" key="7">
    <source>
        <dbReference type="Pfam" id="PF13505"/>
    </source>
</evidence>
<evidence type="ECO:0000256" key="5">
    <source>
        <dbReference type="ARBA" id="ARBA00038306"/>
    </source>
</evidence>
<evidence type="ECO:0000256" key="2">
    <source>
        <dbReference type="ARBA" id="ARBA00022729"/>
    </source>
</evidence>
<dbReference type="GeneID" id="46494361"/>
<dbReference type="Proteomes" id="UP000002526">
    <property type="component" value="Chromosome"/>
</dbReference>
<reference evidence="9" key="1">
    <citation type="journal article" date="2002" name="DNA Res.">
        <title>Complete genomic sequence of nitrogen-fixing symbiotic bacterium Bradyrhizobium japonicum USDA110.</title>
        <authorList>
            <person name="Kaneko T."/>
            <person name="Nakamura Y."/>
            <person name="Sato S."/>
            <person name="Minamisawa K."/>
            <person name="Uchiumi T."/>
            <person name="Sasamoto S."/>
            <person name="Watanabe A."/>
            <person name="Idesawa K."/>
            <person name="Iriguchi M."/>
            <person name="Kawashima K."/>
            <person name="Kohara M."/>
            <person name="Matsumoto M."/>
            <person name="Shimpo S."/>
            <person name="Tsuruoka H."/>
            <person name="Wada T."/>
            <person name="Yamada M."/>
            <person name="Tabata S."/>
        </authorList>
    </citation>
    <scope>NUCLEOTIDE SEQUENCE [LARGE SCALE GENOMIC DNA]</scope>
    <source>
        <strain evidence="9">JCM 10833 / BCRC 13528 / IAM 13628 / NBRC 14792 / USDA 110</strain>
    </source>
</reference>
<comment type="subcellular location">
    <subcellularLocation>
        <location evidence="1">Cell outer membrane</location>
    </subcellularLocation>
</comment>
<protein>
    <submittedName>
        <fullName evidence="8">Bll7405 protein</fullName>
    </submittedName>
</protein>
<keyword evidence="3" id="KW-0472">Membrane</keyword>
<keyword evidence="4" id="KW-0998">Cell outer membrane</keyword>
<organism evidence="8 9">
    <name type="scientific">Bradyrhizobium diazoefficiens (strain JCM 10833 / BCRC 13528 / IAM 13628 / NBRC 14792 / USDA 110)</name>
    <dbReference type="NCBI Taxonomy" id="224911"/>
    <lineage>
        <taxon>Bacteria</taxon>
        <taxon>Pseudomonadati</taxon>
        <taxon>Pseudomonadota</taxon>
        <taxon>Alphaproteobacteria</taxon>
        <taxon>Hyphomicrobiales</taxon>
        <taxon>Nitrobacteraceae</taxon>
        <taxon>Bradyrhizobium</taxon>
    </lineage>
</organism>
<dbReference type="PATRIC" id="fig|224911.44.peg.7493"/>